<keyword evidence="2" id="KW-1185">Reference proteome</keyword>
<comment type="caution">
    <text evidence="1">The sequence shown here is derived from an EMBL/GenBank/DDBJ whole genome shotgun (WGS) entry which is preliminary data.</text>
</comment>
<evidence type="ECO:0000313" key="2">
    <source>
        <dbReference type="Proteomes" id="UP001157502"/>
    </source>
</evidence>
<sequence>MVPTQHVSELANQRAGGFVPAFREPPLVPVLITRSTSAQWGSWDATRDSQWDIQIKSSLHTVVPRDEQTPQAAPHQQAQPNSRRRSTSCSREQRGETQHAHTPVPPATRNPDHSFYS</sequence>
<organism evidence="1 2">
    <name type="scientific">Dallia pectoralis</name>
    <name type="common">Alaska blackfish</name>
    <dbReference type="NCBI Taxonomy" id="75939"/>
    <lineage>
        <taxon>Eukaryota</taxon>
        <taxon>Metazoa</taxon>
        <taxon>Chordata</taxon>
        <taxon>Craniata</taxon>
        <taxon>Vertebrata</taxon>
        <taxon>Euteleostomi</taxon>
        <taxon>Actinopterygii</taxon>
        <taxon>Neopterygii</taxon>
        <taxon>Teleostei</taxon>
        <taxon>Protacanthopterygii</taxon>
        <taxon>Esociformes</taxon>
        <taxon>Umbridae</taxon>
        <taxon>Dallia</taxon>
    </lineage>
</organism>
<dbReference type="EMBL" id="CM055745">
    <property type="protein sequence ID" value="KAJ7997710.1"/>
    <property type="molecule type" value="Genomic_DNA"/>
</dbReference>
<proteinExistence type="predicted"/>
<gene>
    <name evidence="1" type="ORF">DPEC_G00214950</name>
</gene>
<name>A0ACC2G2E9_DALPE</name>
<dbReference type="Proteomes" id="UP001157502">
    <property type="component" value="Chromosome 18"/>
</dbReference>
<accession>A0ACC2G2E9</accession>
<reference evidence="1" key="1">
    <citation type="submission" date="2021-05" db="EMBL/GenBank/DDBJ databases">
        <authorList>
            <person name="Pan Q."/>
            <person name="Jouanno E."/>
            <person name="Zahm M."/>
            <person name="Klopp C."/>
            <person name="Cabau C."/>
            <person name="Louis A."/>
            <person name="Berthelot C."/>
            <person name="Parey E."/>
            <person name="Roest Crollius H."/>
            <person name="Montfort J."/>
            <person name="Robinson-Rechavi M."/>
            <person name="Bouchez O."/>
            <person name="Lampietro C."/>
            <person name="Lopez Roques C."/>
            <person name="Donnadieu C."/>
            <person name="Postlethwait J."/>
            <person name="Bobe J."/>
            <person name="Dillon D."/>
            <person name="Chandos A."/>
            <person name="von Hippel F."/>
            <person name="Guiguen Y."/>
        </authorList>
    </citation>
    <scope>NUCLEOTIDE SEQUENCE</scope>
    <source>
        <strain evidence="1">YG-Jan2019</strain>
    </source>
</reference>
<evidence type="ECO:0000313" key="1">
    <source>
        <dbReference type="EMBL" id="KAJ7997710.1"/>
    </source>
</evidence>
<protein>
    <submittedName>
        <fullName evidence="1">Uncharacterized protein</fullName>
    </submittedName>
</protein>